<accession>A0A8J6B2A1</accession>
<evidence type="ECO:0000256" key="5">
    <source>
        <dbReference type="SAM" id="Phobius"/>
    </source>
</evidence>
<evidence type="ECO:0000256" key="4">
    <source>
        <dbReference type="ARBA" id="ARBA00023136"/>
    </source>
</evidence>
<dbReference type="Proteomes" id="UP000717585">
    <property type="component" value="Unassembled WGS sequence"/>
</dbReference>
<evidence type="ECO:0000313" key="6">
    <source>
        <dbReference type="EMBL" id="KAG9396885.1"/>
    </source>
</evidence>
<dbReference type="EMBL" id="JAHDYR010000005">
    <property type="protein sequence ID" value="KAG9396885.1"/>
    <property type="molecule type" value="Genomic_DNA"/>
</dbReference>
<dbReference type="Pfam" id="PF04193">
    <property type="entry name" value="PQ-loop"/>
    <property type="match status" value="2"/>
</dbReference>
<dbReference type="GO" id="GO:0098852">
    <property type="term" value="C:lytic vacuole membrane"/>
    <property type="evidence" value="ECO:0007669"/>
    <property type="project" value="UniProtKB-ARBA"/>
</dbReference>
<keyword evidence="4 5" id="KW-0472">Membrane</keyword>
<evidence type="ECO:0000313" key="7">
    <source>
        <dbReference type="Proteomes" id="UP000717585"/>
    </source>
</evidence>
<feature type="transmembrane region" description="Helical" evidence="5">
    <location>
        <begin position="218"/>
        <end position="238"/>
    </location>
</feature>
<name>A0A8J6B2A1_9EUKA</name>
<feature type="transmembrane region" description="Helical" evidence="5">
    <location>
        <begin position="177"/>
        <end position="197"/>
    </location>
</feature>
<reference evidence="6" key="1">
    <citation type="submission" date="2021-05" db="EMBL/GenBank/DDBJ databases">
        <title>A free-living protist that lacks canonical eukaryotic 1 DNA replication and segregation systems.</title>
        <authorList>
            <person name="Salas-Leiva D.E."/>
            <person name="Tromer E.C."/>
            <person name="Curtis B.A."/>
            <person name="Jerlstrom-Hultqvist J."/>
            <person name="Kolisko M."/>
            <person name="Yi Z."/>
            <person name="Salas-Leiva J.S."/>
            <person name="Gallot-Lavallee L."/>
            <person name="Kops G.J.P.L."/>
            <person name="Archibald J.M."/>
            <person name="Simpson A.G.B."/>
            <person name="Roger A.J."/>
        </authorList>
    </citation>
    <scope>NUCLEOTIDE SEQUENCE</scope>
    <source>
        <strain evidence="6">BICM</strain>
    </source>
</reference>
<keyword evidence="7" id="KW-1185">Reference proteome</keyword>
<dbReference type="InterPro" id="IPR006603">
    <property type="entry name" value="PQ-loop_rpt"/>
</dbReference>
<organism evidence="6 7">
    <name type="scientific">Carpediemonas membranifera</name>
    <dbReference type="NCBI Taxonomy" id="201153"/>
    <lineage>
        <taxon>Eukaryota</taxon>
        <taxon>Metamonada</taxon>
        <taxon>Carpediemonas-like organisms</taxon>
        <taxon>Carpediemonas</taxon>
    </lineage>
</organism>
<sequence length="308" mass="34434">MTILGFLKIRCDFGPVAHPSCNSTTMHPFHYFKVVGACFGFLSILSWIFSAAPQVIKNFRRQSTEGFSIFFMSYWFLGDLTNLIGAIITGAVWTQILQAVYFCSMDTVLLLQFLLFNRHVWPRITAFIKRILRGSPSPAEDSDGDSRPLLDEVSLASLSPLLVLIGIHLTSHQRHDLGVAQGILGELIGYVSALCYLSSRVPQVYHNIKAHSVDGISPLMFVLAVCGNGTYVISIILSAPYEHGWSTVKSFFLREIPWILGSAGTFVFDFTIIIQCFYYILIRPRFVKPAAHEDEADLLEASEDEQAL</sequence>
<proteinExistence type="predicted"/>
<keyword evidence="2 5" id="KW-0812">Transmembrane</keyword>
<protein>
    <submittedName>
        <fullName evidence="6">PQ loop repeat</fullName>
    </submittedName>
</protein>
<keyword evidence="3 5" id="KW-1133">Transmembrane helix</keyword>
<dbReference type="SMART" id="SM00679">
    <property type="entry name" value="CTNS"/>
    <property type="match status" value="2"/>
</dbReference>
<dbReference type="Gene3D" id="1.20.1280.290">
    <property type="match status" value="2"/>
</dbReference>
<comment type="subcellular location">
    <subcellularLocation>
        <location evidence="1">Membrane</location>
        <topology evidence="1">Multi-pass membrane protein</topology>
    </subcellularLocation>
</comment>
<dbReference type="GO" id="GO:0015174">
    <property type="term" value="F:basic amino acid transmembrane transporter activity"/>
    <property type="evidence" value="ECO:0007669"/>
    <property type="project" value="UniProtKB-ARBA"/>
</dbReference>
<dbReference type="AlphaFoldDB" id="A0A8J6B2A1"/>
<feature type="transmembrane region" description="Helical" evidence="5">
    <location>
        <begin position="99"/>
        <end position="116"/>
    </location>
</feature>
<evidence type="ECO:0000256" key="3">
    <source>
        <dbReference type="ARBA" id="ARBA00022989"/>
    </source>
</evidence>
<feature type="transmembrane region" description="Helical" evidence="5">
    <location>
        <begin position="258"/>
        <end position="281"/>
    </location>
</feature>
<dbReference type="PANTHER" id="PTHR16201">
    <property type="entry name" value="SEVEN TRANSMEMBRANE PROTEIN 1-RELATED"/>
    <property type="match status" value="1"/>
</dbReference>
<feature type="transmembrane region" description="Helical" evidence="5">
    <location>
        <begin position="69"/>
        <end position="93"/>
    </location>
</feature>
<feature type="transmembrane region" description="Helical" evidence="5">
    <location>
        <begin position="29"/>
        <end position="49"/>
    </location>
</feature>
<comment type="caution">
    <text evidence="6">The sequence shown here is derived from an EMBL/GenBank/DDBJ whole genome shotgun (WGS) entry which is preliminary data.</text>
</comment>
<gene>
    <name evidence="6" type="ORF">J8273_1932</name>
</gene>
<dbReference type="OrthoDB" id="8048523at2759"/>
<dbReference type="InterPro" id="IPR051415">
    <property type="entry name" value="LAAT-1"/>
</dbReference>
<dbReference type="FunFam" id="1.20.1280.290:FF:000009">
    <property type="entry name" value="PQ loop repeat family protein"/>
    <property type="match status" value="1"/>
</dbReference>
<evidence type="ECO:0000256" key="1">
    <source>
        <dbReference type="ARBA" id="ARBA00004141"/>
    </source>
</evidence>
<evidence type="ECO:0000256" key="2">
    <source>
        <dbReference type="ARBA" id="ARBA00022692"/>
    </source>
</evidence>